<comment type="similarity">
    <text evidence="2">Belongs to the outer membrane factor (OMF) (TC 1.B.17) family.</text>
</comment>
<keyword evidence="10" id="KW-1185">Reference proteome</keyword>
<evidence type="ECO:0000256" key="8">
    <source>
        <dbReference type="SAM" id="SignalP"/>
    </source>
</evidence>
<keyword evidence="4" id="KW-1134">Transmembrane beta strand</keyword>
<protein>
    <submittedName>
        <fullName evidence="9">TolC family protein</fullName>
    </submittedName>
</protein>
<dbReference type="PANTHER" id="PTHR30026:SF22">
    <property type="entry name" value="OUTER MEMBRANE EFFLUX PROTEIN"/>
    <property type="match status" value="1"/>
</dbReference>
<evidence type="ECO:0000256" key="7">
    <source>
        <dbReference type="ARBA" id="ARBA00023237"/>
    </source>
</evidence>
<keyword evidence="7" id="KW-0998">Cell outer membrane</keyword>
<dbReference type="Pfam" id="PF02321">
    <property type="entry name" value="OEP"/>
    <property type="match status" value="1"/>
</dbReference>
<dbReference type="PANTHER" id="PTHR30026">
    <property type="entry name" value="OUTER MEMBRANE PROTEIN TOLC"/>
    <property type="match status" value="1"/>
</dbReference>
<keyword evidence="6" id="KW-0472">Membrane</keyword>
<gene>
    <name evidence="9" type="ORF">V6256_14685</name>
</gene>
<dbReference type="RefSeq" id="WP_341599024.1">
    <property type="nucleotide sequence ID" value="NZ_JBAKAZ010000099.1"/>
</dbReference>
<dbReference type="EMBL" id="JBAKAZ010000099">
    <property type="protein sequence ID" value="MEL0630849.1"/>
    <property type="molecule type" value="Genomic_DNA"/>
</dbReference>
<sequence length="429" mass="47611">MDFKQALLVGILLCGQSTYASSALTNYNESTQTLSLAQLVNIGLSINPKIQEEEAKVQSAINQIKVEEGGYWPSLSASAGPRHGLYGELTYDVTLTQVLYDWGKVAGNVDSATAKKFKQIQSLLAARSEASLEIIEVCYDLYNAQQKIQAIKTFQIELDKIHELAKDRAAQKFSDTSEFNKILKYQAYINEQLAIAKGELRAAEGLYRLLLGRPATSAPDFSTPLNILAQLENEDVLEEAVIKSPDYIKAEQDIAIAKAEVKVAKGALKPDLVFEASAINREINGTLTKDESIGVNVEMNFTQGLSAYYQAQSSEDQVEAAKWALQSVRRELYREYNSNSQNEIALKQRLDALAEQRVESAEMAETYAYQFTAGLRTIEDLLTSKSDTFQISMQLISASSEYHLLPYRMAAKLGMLNKLLLPGYDEGSY</sequence>
<comment type="caution">
    <text evidence="9">The sequence shown here is derived from an EMBL/GenBank/DDBJ whole genome shotgun (WGS) entry which is preliminary data.</text>
</comment>
<keyword evidence="5" id="KW-0812">Transmembrane</keyword>
<evidence type="ECO:0000313" key="10">
    <source>
        <dbReference type="Proteomes" id="UP001369082"/>
    </source>
</evidence>
<feature type="chain" id="PRO_5046709806" evidence="8">
    <location>
        <begin position="23"/>
        <end position="429"/>
    </location>
</feature>
<reference evidence="9 10" key="1">
    <citation type="submission" date="2024-02" db="EMBL/GenBank/DDBJ databases">
        <title>Bacteria isolated from the canopy kelp, Nereocystis luetkeana.</title>
        <authorList>
            <person name="Pfister C.A."/>
            <person name="Younker I.T."/>
            <person name="Light S.H."/>
        </authorList>
    </citation>
    <scope>NUCLEOTIDE SEQUENCE [LARGE SCALE GENOMIC DNA]</scope>
    <source>
        <strain evidence="9 10">TI.1.05</strain>
    </source>
</reference>
<comment type="subcellular location">
    <subcellularLocation>
        <location evidence="1">Cell outer membrane</location>
    </subcellularLocation>
</comment>
<evidence type="ECO:0000313" key="9">
    <source>
        <dbReference type="EMBL" id="MEL0630849.1"/>
    </source>
</evidence>
<evidence type="ECO:0000256" key="3">
    <source>
        <dbReference type="ARBA" id="ARBA00022448"/>
    </source>
</evidence>
<dbReference type="InterPro" id="IPR003423">
    <property type="entry name" value="OMP_efflux"/>
</dbReference>
<keyword evidence="3" id="KW-0813">Transport</keyword>
<evidence type="ECO:0000256" key="4">
    <source>
        <dbReference type="ARBA" id="ARBA00022452"/>
    </source>
</evidence>
<feature type="signal peptide" evidence="8">
    <location>
        <begin position="1"/>
        <end position="22"/>
    </location>
</feature>
<evidence type="ECO:0000256" key="5">
    <source>
        <dbReference type="ARBA" id="ARBA00022692"/>
    </source>
</evidence>
<proteinExistence type="inferred from homology"/>
<evidence type="ECO:0000256" key="6">
    <source>
        <dbReference type="ARBA" id="ARBA00023136"/>
    </source>
</evidence>
<organism evidence="9 10">
    <name type="scientific">Psychromonas aquatilis</name>
    <dbReference type="NCBI Taxonomy" id="2005072"/>
    <lineage>
        <taxon>Bacteria</taxon>
        <taxon>Pseudomonadati</taxon>
        <taxon>Pseudomonadota</taxon>
        <taxon>Gammaproteobacteria</taxon>
        <taxon>Alteromonadales</taxon>
        <taxon>Psychromonadaceae</taxon>
        <taxon>Psychromonas</taxon>
    </lineage>
</organism>
<accession>A0ABU9GU39</accession>
<evidence type="ECO:0000256" key="2">
    <source>
        <dbReference type="ARBA" id="ARBA00007613"/>
    </source>
</evidence>
<dbReference type="Proteomes" id="UP001369082">
    <property type="component" value="Unassembled WGS sequence"/>
</dbReference>
<evidence type="ECO:0000256" key="1">
    <source>
        <dbReference type="ARBA" id="ARBA00004442"/>
    </source>
</evidence>
<dbReference type="InterPro" id="IPR051906">
    <property type="entry name" value="TolC-like"/>
</dbReference>
<dbReference type="Gene3D" id="1.20.1600.10">
    <property type="entry name" value="Outer membrane efflux proteins (OEP)"/>
    <property type="match status" value="1"/>
</dbReference>
<dbReference type="SUPFAM" id="SSF56954">
    <property type="entry name" value="Outer membrane efflux proteins (OEP)"/>
    <property type="match status" value="1"/>
</dbReference>
<keyword evidence="8" id="KW-0732">Signal</keyword>
<name>A0ABU9GU39_9GAMM</name>